<gene>
    <name evidence="1" type="ORF">J2S48_003889</name>
</gene>
<reference evidence="1 2" key="1">
    <citation type="submission" date="2023-07" db="EMBL/GenBank/DDBJ databases">
        <title>Sequencing the genomes of 1000 actinobacteria strains.</title>
        <authorList>
            <person name="Klenk H.-P."/>
        </authorList>
    </citation>
    <scope>NUCLEOTIDE SEQUENCE [LARGE SCALE GENOMIC DNA]</scope>
    <source>
        <strain evidence="1 2">DSM 45554</strain>
    </source>
</reference>
<sequence>MTYESSRVLTEITGISDPSAPLDVELPLLYSATVDAGWIEDDGAWFLKKFYESYHGVESQFRDLTGLEAAANGRAIPDDDLPPSGSTGRNLAERALHFARSALEALPEEAPPVTAFITIGPAVYDETVIEGSVTFCADHTGESPYIEEFADSARGVIAVRSERKAAVTDAG</sequence>
<name>A0ABU2CSR0_9MICO</name>
<evidence type="ECO:0000313" key="2">
    <source>
        <dbReference type="Proteomes" id="UP001183585"/>
    </source>
</evidence>
<dbReference type="Proteomes" id="UP001183585">
    <property type="component" value="Unassembled WGS sequence"/>
</dbReference>
<dbReference type="RefSeq" id="WP_274992768.1">
    <property type="nucleotide sequence ID" value="NZ_JAJQQP010000003.1"/>
</dbReference>
<organism evidence="1 2">
    <name type="scientific">Promicromonospora iranensis</name>
    <dbReference type="NCBI Taxonomy" id="1105144"/>
    <lineage>
        <taxon>Bacteria</taxon>
        <taxon>Bacillati</taxon>
        <taxon>Actinomycetota</taxon>
        <taxon>Actinomycetes</taxon>
        <taxon>Micrococcales</taxon>
        <taxon>Promicromonosporaceae</taxon>
        <taxon>Promicromonospora</taxon>
    </lineage>
</organism>
<comment type="caution">
    <text evidence="1">The sequence shown here is derived from an EMBL/GenBank/DDBJ whole genome shotgun (WGS) entry which is preliminary data.</text>
</comment>
<keyword evidence="2" id="KW-1185">Reference proteome</keyword>
<evidence type="ECO:0000313" key="1">
    <source>
        <dbReference type="EMBL" id="MDR7384374.1"/>
    </source>
</evidence>
<protein>
    <submittedName>
        <fullName evidence="1">Uncharacterized protein</fullName>
    </submittedName>
</protein>
<proteinExistence type="predicted"/>
<dbReference type="EMBL" id="JAVDYE010000001">
    <property type="protein sequence ID" value="MDR7384374.1"/>
    <property type="molecule type" value="Genomic_DNA"/>
</dbReference>
<accession>A0ABU2CSR0</accession>